<dbReference type="InterPro" id="IPR052552">
    <property type="entry name" value="YeaO-like"/>
</dbReference>
<dbReference type="EMBL" id="BSRA01000001">
    <property type="protein sequence ID" value="GLV12528.1"/>
    <property type="molecule type" value="Genomic_DNA"/>
</dbReference>
<dbReference type="PANTHER" id="PTHR36849">
    <property type="entry name" value="CYTOPLASMIC PROTEIN-RELATED"/>
    <property type="match status" value="1"/>
</dbReference>
<organism evidence="2 3">
    <name type="scientific">Alicyclobacillus hesperidum</name>
    <dbReference type="NCBI Taxonomy" id="89784"/>
    <lineage>
        <taxon>Bacteria</taxon>
        <taxon>Bacillati</taxon>
        <taxon>Bacillota</taxon>
        <taxon>Bacilli</taxon>
        <taxon>Bacillales</taxon>
        <taxon>Alicyclobacillaceae</taxon>
        <taxon>Alicyclobacillus</taxon>
    </lineage>
</organism>
<evidence type="ECO:0000313" key="2">
    <source>
        <dbReference type="EMBL" id="SDW34473.1"/>
    </source>
</evidence>
<dbReference type="Proteomes" id="UP001157137">
    <property type="component" value="Unassembled WGS sequence"/>
</dbReference>
<dbReference type="PANTHER" id="PTHR36849:SF1">
    <property type="entry name" value="CYTOPLASMIC PROTEIN"/>
    <property type="match status" value="1"/>
</dbReference>
<gene>
    <name evidence="1" type="ORF">Heshes_02120</name>
    <name evidence="2" type="ORF">SAMN04489725_104214</name>
</gene>
<dbReference type="STRING" id="89784.SAMN04489725_104214"/>
<reference evidence="3" key="2">
    <citation type="submission" date="2016-10" db="EMBL/GenBank/DDBJ databases">
        <authorList>
            <person name="Varghese N."/>
        </authorList>
    </citation>
    <scope>NUCLEOTIDE SEQUENCE [LARGE SCALE GENOMIC DNA]</scope>
    <source>
        <strain evidence="3">DSM 12489</strain>
    </source>
</reference>
<proteinExistence type="predicted"/>
<dbReference type="Proteomes" id="UP000182589">
    <property type="component" value="Unassembled WGS sequence"/>
</dbReference>
<dbReference type="AlphaFoldDB" id="A0A1H2SS37"/>
<dbReference type="EMBL" id="FNOJ01000004">
    <property type="protein sequence ID" value="SDW34473.1"/>
    <property type="molecule type" value="Genomic_DNA"/>
</dbReference>
<accession>A0A1H2SS37</accession>
<name>A0A1H2SS37_9BACL</name>
<reference evidence="2" key="1">
    <citation type="submission" date="2016-10" db="EMBL/GenBank/DDBJ databases">
        <authorList>
            <person name="de Groot N.N."/>
        </authorList>
    </citation>
    <scope>NUCLEOTIDE SEQUENCE [LARGE SCALE GENOMIC DNA]</scope>
    <source>
        <strain evidence="2">DSM 12489</strain>
    </source>
</reference>
<keyword evidence="3" id="KW-1185">Reference proteome</keyword>
<reference evidence="1" key="3">
    <citation type="submission" date="2023-02" db="EMBL/GenBank/DDBJ databases">
        <title>Proposal of a novel subspecies: Alicyclobacillus hesperidum subspecies aegle.</title>
        <authorList>
            <person name="Goto K."/>
            <person name="Fujii T."/>
            <person name="Yasui K."/>
            <person name="Mochida K."/>
            <person name="Kato-Tanaka Y."/>
            <person name="Morohoshi S."/>
            <person name="An S.Y."/>
            <person name="Kasai H."/>
            <person name="Yokota A."/>
        </authorList>
    </citation>
    <scope>NUCLEOTIDE SEQUENCE</scope>
    <source>
        <strain evidence="1">DSM 12766</strain>
    </source>
</reference>
<dbReference type="Pfam" id="PF22752">
    <property type="entry name" value="DUF488-N3i"/>
    <property type="match status" value="1"/>
</dbReference>
<protein>
    <submittedName>
        <fullName evidence="2">Uncharacterized conserved protein YeaO, DUF488 family</fullName>
    </submittedName>
</protein>
<evidence type="ECO:0000313" key="3">
    <source>
        <dbReference type="Proteomes" id="UP000182589"/>
    </source>
</evidence>
<evidence type="ECO:0000313" key="1">
    <source>
        <dbReference type="EMBL" id="GLV12528.1"/>
    </source>
</evidence>
<dbReference type="RefSeq" id="WP_040290119.1">
    <property type="nucleotide sequence ID" value="NZ_BSRA01000001.1"/>
</dbReference>
<sequence>MYGHLDCKRVYDLAVETDGIRVLVDRLWPRGVRKEDAQISHWLKNVAPSPQLRTWFAHDPNRFTEFSTLYREELDTDESHQQAVGQIVQWLQEGPVTLVYAARDAQHNHAVVLKAYVLDRLR</sequence>